<feature type="non-terminal residue" evidence="1">
    <location>
        <position position="91"/>
    </location>
</feature>
<evidence type="ECO:0000313" key="1">
    <source>
        <dbReference type="EMBL" id="KAG0682545.1"/>
    </source>
</evidence>
<keyword evidence="2" id="KW-1185">Reference proteome</keyword>
<reference evidence="1" key="1">
    <citation type="submission" date="2020-11" db="EMBL/GenBank/DDBJ databases">
        <title>Kefir isolates.</title>
        <authorList>
            <person name="Marcisauskas S."/>
            <person name="Kim Y."/>
            <person name="Blasche S."/>
        </authorList>
    </citation>
    <scope>NUCLEOTIDE SEQUENCE</scope>
    <source>
        <strain evidence="1">Olga-1</strain>
    </source>
</reference>
<protein>
    <submittedName>
        <fullName evidence="1">Uncharacterized protein</fullName>
    </submittedName>
</protein>
<dbReference type="Proteomes" id="UP000697127">
    <property type="component" value="Unassembled WGS sequence"/>
</dbReference>
<organism evidence="1 2">
    <name type="scientific">Pichia californica</name>
    <dbReference type="NCBI Taxonomy" id="460514"/>
    <lineage>
        <taxon>Eukaryota</taxon>
        <taxon>Fungi</taxon>
        <taxon>Dikarya</taxon>
        <taxon>Ascomycota</taxon>
        <taxon>Saccharomycotina</taxon>
        <taxon>Pichiomycetes</taxon>
        <taxon>Pichiales</taxon>
        <taxon>Pichiaceae</taxon>
        <taxon>Pichia</taxon>
    </lineage>
</organism>
<proteinExistence type="predicted"/>
<dbReference type="AlphaFoldDB" id="A0A9P6WHD2"/>
<name>A0A9P6WHD2_9ASCO</name>
<sequence length="91" mass="10195">SIHISSTLYNANLNSNINNSNTADENILLDKIQLPQIDRVNTLHSTNSGIPGLFSENVLNDIWFNQLNNNLSQLKDAITQSTSNNYLECFD</sequence>
<dbReference type="EMBL" id="PUHW01000898">
    <property type="protein sequence ID" value="KAG0682545.1"/>
    <property type="molecule type" value="Genomic_DNA"/>
</dbReference>
<feature type="non-terminal residue" evidence="1">
    <location>
        <position position="1"/>
    </location>
</feature>
<gene>
    <name evidence="1" type="ORF">C6P40_005277</name>
</gene>
<accession>A0A9P6WHD2</accession>
<evidence type="ECO:0000313" key="2">
    <source>
        <dbReference type="Proteomes" id="UP000697127"/>
    </source>
</evidence>
<comment type="caution">
    <text evidence="1">The sequence shown here is derived from an EMBL/GenBank/DDBJ whole genome shotgun (WGS) entry which is preliminary data.</text>
</comment>